<protein>
    <submittedName>
        <fullName evidence="9">Metal ABC transporter substrate-binding protein</fullName>
    </submittedName>
</protein>
<comment type="similarity">
    <text evidence="2 6">Belongs to the bacterial solute-binding protein 9 family.</text>
</comment>
<feature type="signal peptide" evidence="8">
    <location>
        <begin position="1"/>
        <end position="32"/>
    </location>
</feature>
<evidence type="ECO:0000313" key="9">
    <source>
        <dbReference type="EMBL" id="OZI50024.1"/>
    </source>
</evidence>
<evidence type="ECO:0000256" key="6">
    <source>
        <dbReference type="RuleBase" id="RU003512"/>
    </source>
</evidence>
<evidence type="ECO:0000256" key="8">
    <source>
        <dbReference type="SAM" id="SignalP"/>
    </source>
</evidence>
<dbReference type="SUPFAM" id="SSF53807">
    <property type="entry name" value="Helical backbone' metal receptor"/>
    <property type="match status" value="1"/>
</dbReference>
<dbReference type="GO" id="GO:0030001">
    <property type="term" value="P:metal ion transport"/>
    <property type="evidence" value="ECO:0007669"/>
    <property type="project" value="InterPro"/>
</dbReference>
<feature type="chain" id="PRO_5013147917" evidence="8">
    <location>
        <begin position="33"/>
        <end position="370"/>
    </location>
</feature>
<evidence type="ECO:0000256" key="1">
    <source>
        <dbReference type="ARBA" id="ARBA00004196"/>
    </source>
</evidence>
<evidence type="ECO:0000256" key="3">
    <source>
        <dbReference type="ARBA" id="ARBA00022448"/>
    </source>
</evidence>
<dbReference type="PANTHER" id="PTHR42953">
    <property type="entry name" value="HIGH-AFFINITY ZINC UPTAKE SYSTEM PROTEIN ZNUA-RELATED"/>
    <property type="match status" value="1"/>
</dbReference>
<dbReference type="RefSeq" id="WP_094839349.1">
    <property type="nucleotide sequence ID" value="NZ_NEVQ01000023.1"/>
</dbReference>
<dbReference type="GO" id="GO:0007155">
    <property type="term" value="P:cell adhesion"/>
    <property type="evidence" value="ECO:0007669"/>
    <property type="project" value="InterPro"/>
</dbReference>
<reference evidence="9 10" key="1">
    <citation type="submission" date="2017-05" db="EMBL/GenBank/DDBJ databases">
        <title>Complete and WGS of Bordetella genogroups.</title>
        <authorList>
            <person name="Spilker T."/>
            <person name="LiPuma J."/>
        </authorList>
    </citation>
    <scope>NUCLEOTIDE SEQUENCE [LARGE SCALE GENOMIC DNA]</scope>
    <source>
        <strain evidence="9 10">AU9919</strain>
    </source>
</reference>
<dbReference type="PRINTS" id="PR00691">
    <property type="entry name" value="ADHESINB"/>
</dbReference>
<dbReference type="InterPro" id="IPR050492">
    <property type="entry name" value="Bact_metal-bind_prot9"/>
</dbReference>
<dbReference type="PRINTS" id="PR00690">
    <property type="entry name" value="ADHESNFAMILY"/>
</dbReference>
<evidence type="ECO:0000256" key="4">
    <source>
        <dbReference type="ARBA" id="ARBA00022723"/>
    </source>
</evidence>
<feature type="compositionally biased region" description="Basic and acidic residues" evidence="7">
    <location>
        <begin position="123"/>
        <end position="132"/>
    </location>
</feature>
<name>A0A261TK68_9BORD</name>
<sequence>MHNYSAAQARRRILMMLTLGAASVCAPVVAHSAEPLRVVASFSVLGDMVREIGGDDVSVTTLVGPDGDAHSYEPTPAAARQLKAASVLVENGLDFETWLPRLAKAADFSGATIVATAGITPRKMAEQQEGGHGHAGGGAHDHSVGKKPAQGNDDTHGHDHDHDEGQHHDEHEHGHDHDHDDSHAHADGGHHHHHGDQDPHAWQSLTNGVVYARNIAEGLAAADPAHAAAYRQRAQAYIARIEALDAQIRKTFAAIPTERRQVVSSHDAFGYFGDAYGVRFIPVAGLSTDAEPSAADMARIIELVKREHVPAVFVENVSSPALVQQIARETGARTGGTLYSDALAPSGQPAATYLGMFEWNARQLSEALQP</sequence>
<dbReference type="Pfam" id="PF01297">
    <property type="entry name" value="ZnuA"/>
    <property type="match status" value="1"/>
</dbReference>
<dbReference type="EMBL" id="NEVQ01000023">
    <property type="protein sequence ID" value="OZI50024.1"/>
    <property type="molecule type" value="Genomic_DNA"/>
</dbReference>
<comment type="subcellular location">
    <subcellularLocation>
        <location evidence="1">Cell envelope</location>
    </subcellularLocation>
</comment>
<evidence type="ECO:0000313" key="10">
    <source>
        <dbReference type="Proteomes" id="UP000216885"/>
    </source>
</evidence>
<evidence type="ECO:0000256" key="5">
    <source>
        <dbReference type="ARBA" id="ARBA00022729"/>
    </source>
</evidence>
<organism evidence="9 10">
    <name type="scientific">Bordetella genomosp. 4</name>
    <dbReference type="NCBI Taxonomy" id="463044"/>
    <lineage>
        <taxon>Bacteria</taxon>
        <taxon>Pseudomonadati</taxon>
        <taxon>Pseudomonadota</taxon>
        <taxon>Betaproteobacteria</taxon>
        <taxon>Burkholderiales</taxon>
        <taxon>Alcaligenaceae</taxon>
        <taxon>Bordetella</taxon>
    </lineage>
</organism>
<dbReference type="AlphaFoldDB" id="A0A261TK68"/>
<keyword evidence="5 8" id="KW-0732">Signal</keyword>
<proteinExistence type="inferred from homology"/>
<evidence type="ECO:0000256" key="2">
    <source>
        <dbReference type="ARBA" id="ARBA00011028"/>
    </source>
</evidence>
<keyword evidence="4" id="KW-0479">Metal-binding</keyword>
<keyword evidence="3 6" id="KW-0813">Transport</keyword>
<dbReference type="GO" id="GO:0046872">
    <property type="term" value="F:metal ion binding"/>
    <property type="evidence" value="ECO:0007669"/>
    <property type="project" value="UniProtKB-KW"/>
</dbReference>
<feature type="region of interest" description="Disordered" evidence="7">
    <location>
        <begin position="123"/>
        <end position="201"/>
    </location>
</feature>
<dbReference type="Gene3D" id="3.40.50.1980">
    <property type="entry name" value="Nitrogenase molybdenum iron protein domain"/>
    <property type="match status" value="2"/>
</dbReference>
<feature type="compositionally biased region" description="Basic and acidic residues" evidence="7">
    <location>
        <begin position="153"/>
        <end position="199"/>
    </location>
</feature>
<dbReference type="GO" id="GO:0030313">
    <property type="term" value="C:cell envelope"/>
    <property type="evidence" value="ECO:0007669"/>
    <property type="project" value="UniProtKB-SubCell"/>
</dbReference>
<dbReference type="PANTHER" id="PTHR42953:SF1">
    <property type="entry name" value="METAL-BINDING PROTEIN HI_0362-RELATED"/>
    <property type="match status" value="1"/>
</dbReference>
<gene>
    <name evidence="9" type="ORF">CAL20_25040</name>
</gene>
<comment type="caution">
    <text evidence="9">The sequence shown here is derived from an EMBL/GenBank/DDBJ whole genome shotgun (WGS) entry which is preliminary data.</text>
</comment>
<accession>A0A261TK68</accession>
<keyword evidence="10" id="KW-1185">Reference proteome</keyword>
<dbReference type="InterPro" id="IPR006127">
    <property type="entry name" value="ZnuA-like"/>
</dbReference>
<dbReference type="InterPro" id="IPR006128">
    <property type="entry name" value="Lipoprotein_PsaA-like"/>
</dbReference>
<dbReference type="InterPro" id="IPR006129">
    <property type="entry name" value="AdhesinB"/>
</dbReference>
<dbReference type="Proteomes" id="UP000216885">
    <property type="component" value="Unassembled WGS sequence"/>
</dbReference>
<evidence type="ECO:0000256" key="7">
    <source>
        <dbReference type="SAM" id="MobiDB-lite"/>
    </source>
</evidence>